<protein>
    <submittedName>
        <fullName evidence="3">Family 16 glycosylhydrolase</fullName>
    </submittedName>
</protein>
<dbReference type="Proteomes" id="UP000461730">
    <property type="component" value="Unassembled WGS sequence"/>
</dbReference>
<dbReference type="EMBL" id="WRXN01000003">
    <property type="protein sequence ID" value="MVT08378.1"/>
    <property type="molecule type" value="Genomic_DNA"/>
</dbReference>
<dbReference type="PANTHER" id="PTHR10963:SF55">
    <property type="entry name" value="GLYCOSIDE HYDROLASE FAMILY 16 PROTEIN"/>
    <property type="match status" value="1"/>
</dbReference>
<dbReference type="InterPro" id="IPR050546">
    <property type="entry name" value="Glycosyl_Hydrlase_16"/>
</dbReference>
<organism evidence="3 4">
    <name type="scientific">Chitinophaga tropicalis</name>
    <dbReference type="NCBI Taxonomy" id="2683588"/>
    <lineage>
        <taxon>Bacteria</taxon>
        <taxon>Pseudomonadati</taxon>
        <taxon>Bacteroidota</taxon>
        <taxon>Chitinophagia</taxon>
        <taxon>Chitinophagales</taxon>
        <taxon>Chitinophagaceae</taxon>
        <taxon>Chitinophaga</taxon>
    </lineage>
</organism>
<evidence type="ECO:0000259" key="2">
    <source>
        <dbReference type="PROSITE" id="PS51762"/>
    </source>
</evidence>
<feature type="domain" description="GH16" evidence="2">
    <location>
        <begin position="40"/>
        <end position="273"/>
    </location>
</feature>
<dbReference type="InterPro" id="IPR013320">
    <property type="entry name" value="ConA-like_dom_sf"/>
</dbReference>
<dbReference type="RefSeq" id="WP_157305801.1">
    <property type="nucleotide sequence ID" value="NZ_WRXN01000003.1"/>
</dbReference>
<dbReference type="SUPFAM" id="SSF49899">
    <property type="entry name" value="Concanavalin A-like lectins/glucanases"/>
    <property type="match status" value="1"/>
</dbReference>
<proteinExistence type="inferred from homology"/>
<dbReference type="CDD" id="cd08023">
    <property type="entry name" value="GH16_laminarinase_like"/>
    <property type="match status" value="1"/>
</dbReference>
<dbReference type="Pfam" id="PF00722">
    <property type="entry name" value="Glyco_hydro_16"/>
    <property type="match status" value="1"/>
</dbReference>
<comment type="similarity">
    <text evidence="1">Belongs to the glycosyl hydrolase 16 family.</text>
</comment>
<dbReference type="GO" id="GO:0005975">
    <property type="term" value="P:carbohydrate metabolic process"/>
    <property type="evidence" value="ECO:0007669"/>
    <property type="project" value="InterPro"/>
</dbReference>
<name>A0A7K1U212_9BACT</name>
<dbReference type="Gene3D" id="2.60.120.200">
    <property type="match status" value="1"/>
</dbReference>
<dbReference type="PANTHER" id="PTHR10963">
    <property type="entry name" value="GLYCOSYL HYDROLASE-RELATED"/>
    <property type="match status" value="1"/>
</dbReference>
<dbReference type="PROSITE" id="PS51762">
    <property type="entry name" value="GH16_2"/>
    <property type="match status" value="1"/>
</dbReference>
<evidence type="ECO:0000256" key="1">
    <source>
        <dbReference type="ARBA" id="ARBA00006865"/>
    </source>
</evidence>
<evidence type="ECO:0000313" key="4">
    <source>
        <dbReference type="Proteomes" id="UP000461730"/>
    </source>
</evidence>
<dbReference type="AlphaFoldDB" id="A0A7K1U212"/>
<dbReference type="GO" id="GO:0004553">
    <property type="term" value="F:hydrolase activity, hydrolyzing O-glycosyl compounds"/>
    <property type="evidence" value="ECO:0007669"/>
    <property type="project" value="InterPro"/>
</dbReference>
<sequence length="273" mass="31221">MKISVLFKITTCILTGCMWCGVVQAQASKSKKKWILAWKDEFNYNGLPDSSRWSYQTGRSGWGNNELQHYTNADTGNANVKDGILYITARNTGEGENKYTSARLVTQYKGDWKYGKLEVRARLPKGRGLWPAIWMLPTENKYGGWPASGEIDVMEHVGYMKDSIFGSLHSKSYNHVIGTQKTKGVFISNPYDQFHIYTVEWTPDAITFLLDNKVYYHVANEHKTYAEWPFDKKFFLLLNIAVGGNWGGKEGIDESVFPSAMEVDYVRMYKLAR</sequence>
<evidence type="ECO:0000313" key="3">
    <source>
        <dbReference type="EMBL" id="MVT08378.1"/>
    </source>
</evidence>
<keyword evidence="4" id="KW-1185">Reference proteome</keyword>
<keyword evidence="3" id="KW-0378">Hydrolase</keyword>
<comment type="caution">
    <text evidence="3">The sequence shown here is derived from an EMBL/GenBank/DDBJ whole genome shotgun (WGS) entry which is preliminary data.</text>
</comment>
<accession>A0A7K1U212</accession>
<gene>
    <name evidence="3" type="ORF">GO493_08925</name>
</gene>
<reference evidence="3 4" key="1">
    <citation type="submission" date="2019-12" db="EMBL/GenBank/DDBJ databases">
        <title>Chitinophaga sp. strain ysch24 (GDMCC 1.1355), whole genome shotgun sequence.</title>
        <authorList>
            <person name="Zhang X."/>
        </authorList>
    </citation>
    <scope>NUCLEOTIDE SEQUENCE [LARGE SCALE GENOMIC DNA]</scope>
    <source>
        <strain evidence="4">ysch24</strain>
    </source>
</reference>
<dbReference type="InterPro" id="IPR000757">
    <property type="entry name" value="Beta-glucanase-like"/>
</dbReference>